<organism evidence="1 2">
    <name type="scientific">Candidatus Aphodenecus pullistercoris</name>
    <dbReference type="NCBI Taxonomy" id="2840669"/>
    <lineage>
        <taxon>Bacteria</taxon>
        <taxon>Pseudomonadati</taxon>
        <taxon>Spirochaetota</taxon>
        <taxon>Spirochaetia</taxon>
        <taxon>Spirochaetales</taxon>
        <taxon>Candidatus Aphodenecus</taxon>
    </lineage>
</organism>
<accession>A0A9D9EAE8</accession>
<evidence type="ECO:0000313" key="2">
    <source>
        <dbReference type="Proteomes" id="UP000823633"/>
    </source>
</evidence>
<gene>
    <name evidence="1" type="ORF">IAC42_05365</name>
</gene>
<dbReference type="EMBL" id="JADIMU010000032">
    <property type="protein sequence ID" value="MBO8443170.1"/>
    <property type="molecule type" value="Genomic_DNA"/>
</dbReference>
<comment type="caution">
    <text evidence="1">The sequence shown here is derived from an EMBL/GenBank/DDBJ whole genome shotgun (WGS) entry which is preliminary data.</text>
</comment>
<dbReference type="Proteomes" id="UP000823633">
    <property type="component" value="Unassembled WGS sequence"/>
</dbReference>
<reference evidence="1" key="1">
    <citation type="submission" date="2020-10" db="EMBL/GenBank/DDBJ databases">
        <authorList>
            <person name="Gilroy R."/>
        </authorList>
    </citation>
    <scope>NUCLEOTIDE SEQUENCE</scope>
    <source>
        <strain evidence="1">11167</strain>
    </source>
</reference>
<name>A0A9D9EAE8_9SPIR</name>
<reference evidence="1" key="2">
    <citation type="journal article" date="2021" name="PeerJ">
        <title>Extensive microbial diversity within the chicken gut microbiome revealed by metagenomics and culture.</title>
        <authorList>
            <person name="Gilroy R."/>
            <person name="Ravi A."/>
            <person name="Getino M."/>
            <person name="Pursley I."/>
            <person name="Horton D.L."/>
            <person name="Alikhan N.F."/>
            <person name="Baker D."/>
            <person name="Gharbi K."/>
            <person name="Hall N."/>
            <person name="Watson M."/>
            <person name="Adriaenssens E.M."/>
            <person name="Foster-Nyarko E."/>
            <person name="Jarju S."/>
            <person name="Secka A."/>
            <person name="Antonio M."/>
            <person name="Oren A."/>
            <person name="Chaudhuri R.R."/>
            <person name="La Ragione R."/>
            <person name="Hildebrand F."/>
            <person name="Pallen M.J."/>
        </authorList>
    </citation>
    <scope>NUCLEOTIDE SEQUENCE</scope>
    <source>
        <strain evidence="1">11167</strain>
    </source>
</reference>
<protein>
    <submittedName>
        <fullName evidence="1">Uncharacterized protein</fullName>
    </submittedName>
</protein>
<proteinExistence type="predicted"/>
<evidence type="ECO:0000313" key="1">
    <source>
        <dbReference type="EMBL" id="MBO8443170.1"/>
    </source>
</evidence>
<dbReference type="AlphaFoldDB" id="A0A9D9EAE8"/>
<sequence>MSERGREVIARLVDHIDIKRIVDDMSRLKDFEDDVMKRCPWVPAAFNGR</sequence>